<keyword evidence="2" id="KW-0732">Signal</keyword>
<feature type="chain" id="PRO_5006133473" evidence="2">
    <location>
        <begin position="27"/>
        <end position="773"/>
    </location>
</feature>
<gene>
    <name evidence="3" type="ORF">ADN01_14580</name>
</gene>
<evidence type="ECO:0000256" key="1">
    <source>
        <dbReference type="SAM" id="MobiDB-lite"/>
    </source>
</evidence>
<organism evidence="3 4">
    <name type="scientific">Levilinea saccharolytica</name>
    <dbReference type="NCBI Taxonomy" id="229921"/>
    <lineage>
        <taxon>Bacteria</taxon>
        <taxon>Bacillati</taxon>
        <taxon>Chloroflexota</taxon>
        <taxon>Anaerolineae</taxon>
        <taxon>Anaerolineales</taxon>
        <taxon>Anaerolineaceae</taxon>
        <taxon>Levilinea</taxon>
    </lineage>
</organism>
<reference evidence="3 4" key="1">
    <citation type="submission" date="2015-07" db="EMBL/GenBank/DDBJ databases">
        <title>Genome sequence of Levilinea saccharolytica DSM 16555.</title>
        <authorList>
            <person name="Hemp J."/>
            <person name="Ward L.M."/>
            <person name="Pace L.A."/>
            <person name="Fischer W.W."/>
        </authorList>
    </citation>
    <scope>NUCLEOTIDE SEQUENCE [LARGE SCALE GENOMIC DNA]</scope>
    <source>
        <strain evidence="3 4">KIBI-1</strain>
    </source>
</reference>
<protein>
    <submittedName>
        <fullName evidence="3">Uncharacterized protein</fullName>
    </submittedName>
</protein>
<dbReference type="STRING" id="229921.ADN01_14580"/>
<keyword evidence="4" id="KW-1185">Reference proteome</keyword>
<sequence>MKRVWSILFTLIFSLSLLIPPTPAQAQAETPPPPAAAAQGQEPAAPQAAYGPATSKFGYKRQAVPVEWLDVKTSGTQINIHDRNDAVPMDLGFNFNFYDQYYNQTMIDGGGHLEFERGEFYGPGMIPTVTETYPFIAPYMFGAEYTDPWGGYIDPEVGVYTMSGIWPTGTEAGLKYTAVEWYRVQDSDDNTYTFEVILFENGTILFQYEDMLISDDYSCAFGGIMNNTGDSLVTLRSCTVQKSNTAWKITRPQPSVRISIPKLYQGGLTNPGSPLKYRVVLRNSGDLGTDTFDITASSRWPVTFFAADGVTPLTDTDGDGKVDTGAVPIYASTALYAHVTIPIGTPIGAANTSKVTFRSSLNRKKSVKITLVTAAANQFTLAFDGDNGSKIYQAAADQQNLSDALTGSNIQQLADGSYLQLIHPRKCLDEECLEEYTSLEYTLVEQDGIQSAPIVLTDFEKDTHTFVDIGQVAPLADGRIGVLFLKIKPEGGSLNDFDREHSISLGIINLNPGSPVWTEVNLTGDETFFCDVLEHLSLAATTDNRFVAVWTHQEFDYDTYTYKAPNIWGASVSADGQVVTPAALLEPEPGNYAYSHVIPLQNGGVSIQWVAYLSGKPAWGAQVYVSSWSSGLEMWVAPRKIAKFQSGNLNAVQLPNGKILLVWSHNGNFKNNRYQYTLLSPDTLTRISAIRTLKIPFQQNYGFLSGALSYDAAGDGVLIWRAYSSDGFSDLFYTRISARNGAVLTKTMPIAAGLETYNVWNFDENNLTTNLVP</sequence>
<feature type="compositionally biased region" description="Low complexity" evidence="1">
    <location>
        <begin position="36"/>
        <end position="50"/>
    </location>
</feature>
<accession>A0A0P6YA02</accession>
<comment type="caution">
    <text evidence="3">The sequence shown here is derived from an EMBL/GenBank/DDBJ whole genome shotgun (WGS) entry which is preliminary data.</text>
</comment>
<dbReference type="EMBL" id="LGCM01000053">
    <property type="protein sequence ID" value="KPL78640.1"/>
    <property type="molecule type" value="Genomic_DNA"/>
</dbReference>
<feature type="region of interest" description="Disordered" evidence="1">
    <location>
        <begin position="23"/>
        <end position="50"/>
    </location>
</feature>
<dbReference type="AlphaFoldDB" id="A0A0P6YA02"/>
<evidence type="ECO:0000313" key="4">
    <source>
        <dbReference type="Proteomes" id="UP000050501"/>
    </source>
</evidence>
<name>A0A0P6YA02_9CHLR</name>
<feature type="signal peptide" evidence="2">
    <location>
        <begin position="1"/>
        <end position="26"/>
    </location>
</feature>
<evidence type="ECO:0000256" key="2">
    <source>
        <dbReference type="SAM" id="SignalP"/>
    </source>
</evidence>
<proteinExistence type="predicted"/>
<evidence type="ECO:0000313" key="3">
    <source>
        <dbReference type="EMBL" id="KPL78640.1"/>
    </source>
</evidence>
<dbReference type="RefSeq" id="WP_075071238.1">
    <property type="nucleotide sequence ID" value="NZ_LGCM01000053.1"/>
</dbReference>
<dbReference type="Proteomes" id="UP000050501">
    <property type="component" value="Unassembled WGS sequence"/>
</dbReference>